<accession>A0A9N9D2R6</accession>
<evidence type="ECO:0000313" key="1">
    <source>
        <dbReference type="EMBL" id="CAG8623095.1"/>
    </source>
</evidence>
<comment type="caution">
    <text evidence="1">The sequence shown here is derived from an EMBL/GenBank/DDBJ whole genome shotgun (WGS) entry which is preliminary data.</text>
</comment>
<evidence type="ECO:0000313" key="2">
    <source>
        <dbReference type="Proteomes" id="UP000789572"/>
    </source>
</evidence>
<dbReference type="Proteomes" id="UP000789572">
    <property type="component" value="Unassembled WGS sequence"/>
</dbReference>
<reference evidence="1" key="1">
    <citation type="submission" date="2021-06" db="EMBL/GenBank/DDBJ databases">
        <authorList>
            <person name="Kallberg Y."/>
            <person name="Tangrot J."/>
            <person name="Rosling A."/>
        </authorList>
    </citation>
    <scope>NUCLEOTIDE SEQUENCE</scope>
    <source>
        <strain evidence="1">IA702</strain>
    </source>
</reference>
<protein>
    <submittedName>
        <fullName evidence="1">10962_t:CDS:1</fullName>
    </submittedName>
</protein>
<sequence>DAESLPDKDPPAGTTGDLSDPYLKIWVDGNAPVKTKPDKDSLDYDVTDHFYFLRYAGQQKHFGIAMLILLSATIDLKTVCQTTIGDDINAPAFCAKFIEKETAPYYTVIIYKYGD</sequence>
<organism evidence="1 2">
    <name type="scientific">Paraglomus occultum</name>
    <dbReference type="NCBI Taxonomy" id="144539"/>
    <lineage>
        <taxon>Eukaryota</taxon>
        <taxon>Fungi</taxon>
        <taxon>Fungi incertae sedis</taxon>
        <taxon>Mucoromycota</taxon>
        <taxon>Glomeromycotina</taxon>
        <taxon>Glomeromycetes</taxon>
        <taxon>Paraglomerales</taxon>
        <taxon>Paraglomeraceae</taxon>
        <taxon>Paraglomus</taxon>
    </lineage>
</organism>
<dbReference type="CDD" id="cd00030">
    <property type="entry name" value="C2"/>
    <property type="match status" value="1"/>
</dbReference>
<proteinExistence type="predicted"/>
<dbReference type="EMBL" id="CAJVPJ010002508">
    <property type="protein sequence ID" value="CAG8623095.1"/>
    <property type="molecule type" value="Genomic_DNA"/>
</dbReference>
<feature type="non-terminal residue" evidence="1">
    <location>
        <position position="1"/>
    </location>
</feature>
<name>A0A9N9D2R6_9GLOM</name>
<dbReference type="AlphaFoldDB" id="A0A9N9D2R6"/>
<gene>
    <name evidence="1" type="ORF">POCULU_LOCUS8519</name>
</gene>
<keyword evidence="2" id="KW-1185">Reference proteome</keyword>